<organism evidence="1 2">
    <name type="scientific">Leptotrombidium deliense</name>
    <dbReference type="NCBI Taxonomy" id="299467"/>
    <lineage>
        <taxon>Eukaryota</taxon>
        <taxon>Metazoa</taxon>
        <taxon>Ecdysozoa</taxon>
        <taxon>Arthropoda</taxon>
        <taxon>Chelicerata</taxon>
        <taxon>Arachnida</taxon>
        <taxon>Acari</taxon>
        <taxon>Acariformes</taxon>
        <taxon>Trombidiformes</taxon>
        <taxon>Prostigmata</taxon>
        <taxon>Anystina</taxon>
        <taxon>Parasitengona</taxon>
        <taxon>Trombiculoidea</taxon>
        <taxon>Trombiculidae</taxon>
        <taxon>Leptotrombidium</taxon>
    </lineage>
</organism>
<dbReference type="Proteomes" id="UP000288716">
    <property type="component" value="Unassembled WGS sequence"/>
</dbReference>
<evidence type="ECO:0000313" key="2">
    <source>
        <dbReference type="Proteomes" id="UP000288716"/>
    </source>
</evidence>
<dbReference type="AlphaFoldDB" id="A0A443SVB4"/>
<reference evidence="1 2" key="1">
    <citation type="journal article" date="2018" name="Gigascience">
        <title>Genomes of trombidid mites reveal novel predicted allergens and laterally-transferred genes associated with secondary metabolism.</title>
        <authorList>
            <person name="Dong X."/>
            <person name="Chaisiri K."/>
            <person name="Xia D."/>
            <person name="Armstrong S.D."/>
            <person name="Fang Y."/>
            <person name="Donnelly M.J."/>
            <person name="Kadowaki T."/>
            <person name="McGarry J.W."/>
            <person name="Darby A.C."/>
            <person name="Makepeace B.L."/>
        </authorList>
    </citation>
    <scope>NUCLEOTIDE SEQUENCE [LARGE SCALE GENOMIC DNA]</scope>
    <source>
        <strain evidence="1">UoL-UT</strain>
    </source>
</reference>
<dbReference type="EMBL" id="NCKV01000156">
    <property type="protein sequence ID" value="RWS31465.1"/>
    <property type="molecule type" value="Genomic_DNA"/>
</dbReference>
<keyword evidence="2" id="KW-1185">Reference proteome</keyword>
<dbReference type="InterPro" id="IPR018790">
    <property type="entry name" value="DUF2358"/>
</dbReference>
<sequence length="134" mass="15712">MWFTVTESKIPRLFGRHDYNMYSNDIVFEDNIRHLKTQGILAYRQSIMFLKIFLSIKYAAVGVSILKMTKHPEDSSIRVRWRISGSPGLVKLLCFWKYKFGGLKQDNTELSKKVNLESGKQMLCVRLLQESEYI</sequence>
<dbReference type="STRING" id="299467.A0A443SVB4"/>
<dbReference type="OrthoDB" id="44820at2759"/>
<protein>
    <submittedName>
        <fullName evidence="1">Uncharacterized protein</fullName>
    </submittedName>
</protein>
<proteinExistence type="predicted"/>
<gene>
    <name evidence="1" type="ORF">B4U80_01177</name>
</gene>
<dbReference type="VEuPathDB" id="VectorBase:LDEU000575"/>
<dbReference type="PANTHER" id="PTHR31094:SF2">
    <property type="entry name" value="RIKEN CDNA 2310061I04 GENE"/>
    <property type="match status" value="1"/>
</dbReference>
<evidence type="ECO:0000313" key="1">
    <source>
        <dbReference type="EMBL" id="RWS31465.1"/>
    </source>
</evidence>
<name>A0A443SVB4_9ACAR</name>
<dbReference type="Pfam" id="PF10184">
    <property type="entry name" value="DUF2358"/>
    <property type="match status" value="1"/>
</dbReference>
<dbReference type="PANTHER" id="PTHR31094">
    <property type="entry name" value="RIKEN CDNA 2310061I04 GENE"/>
    <property type="match status" value="1"/>
</dbReference>
<accession>A0A443SVB4</accession>
<comment type="caution">
    <text evidence="1">The sequence shown here is derived from an EMBL/GenBank/DDBJ whole genome shotgun (WGS) entry which is preliminary data.</text>
</comment>